<keyword evidence="12" id="KW-1185">Reference proteome</keyword>
<evidence type="ECO:0000313" key="12">
    <source>
        <dbReference type="Proteomes" id="UP000078348"/>
    </source>
</evidence>
<keyword evidence="2 9" id="KW-0963">Cytoplasm</keyword>
<keyword evidence="3 9" id="KW-0547">Nucleotide-binding</keyword>
<dbReference type="Gene3D" id="3.40.50.300">
    <property type="entry name" value="P-loop containing nucleotide triphosphate hydrolases"/>
    <property type="match status" value="1"/>
</dbReference>
<evidence type="ECO:0000256" key="2">
    <source>
        <dbReference type="ARBA" id="ARBA00022490"/>
    </source>
</evidence>
<dbReference type="OrthoDB" id="243313at2759"/>
<name>A0A196SGP9_BLAHN</name>
<accession>A0A196SGP9</accession>
<keyword evidence="7" id="KW-0539">Nucleus</keyword>
<evidence type="ECO:0000256" key="1">
    <source>
        <dbReference type="ARBA" id="ARBA00005290"/>
    </source>
</evidence>
<dbReference type="InterPro" id="IPR027417">
    <property type="entry name" value="P-loop_NTPase"/>
</dbReference>
<dbReference type="GO" id="GO:0005737">
    <property type="term" value="C:cytoplasm"/>
    <property type="evidence" value="ECO:0007669"/>
    <property type="project" value="UniProtKB-SubCell"/>
</dbReference>
<comment type="subcellular location">
    <subcellularLocation>
        <location evidence="9">Cytoplasm</location>
    </subcellularLocation>
    <subcellularLocation>
        <location evidence="9">Nucleus</location>
    </subcellularLocation>
</comment>
<evidence type="ECO:0000256" key="6">
    <source>
        <dbReference type="ARBA" id="ARBA00023134"/>
    </source>
</evidence>
<evidence type="ECO:0000256" key="9">
    <source>
        <dbReference type="RuleBase" id="RU365059"/>
    </source>
</evidence>
<dbReference type="SUPFAM" id="SSF52540">
    <property type="entry name" value="P-loop containing nucleoside triphosphate hydrolases"/>
    <property type="match status" value="1"/>
</dbReference>
<dbReference type="GO" id="GO:0005634">
    <property type="term" value="C:nucleus"/>
    <property type="evidence" value="ECO:0007669"/>
    <property type="project" value="UniProtKB-SubCell"/>
</dbReference>
<gene>
    <name evidence="11" type="ORF">AV274_2830</name>
</gene>
<comment type="subunit">
    <text evidence="9">Binds to RNA polymerase II.</text>
</comment>
<dbReference type="EC" id="3.6.5.-" evidence="9"/>
<keyword evidence="5" id="KW-0175">Coiled coil</keyword>
<sequence>MTYNDKNAYVLNLDPAVANLPYIPNIDIRDTVDYKGVMKDFNLGPNGSIMTSLNLFATRFDQVLEFVQKRSADHDMILVDTPGQIEVFTWSASGTIITEALSSTLPTILLYVIDTPRSSQPITFMSNMLYACSIMYRMHLPMVIVFNKADIQDYGTIETWMRDYEAFQAAISEMNSDSFMIPLTRSMGLVLEEFYNTMHTVGVSSVTGEGVGDLLVAIEEAKKEYFSLFLPSIREKREQKKKEEQERGEKEMAAVKKDLEPEDVLPVTQREETAEEAAEREEYEKLEKWAEELKKKK</sequence>
<feature type="compositionally biased region" description="Basic and acidic residues" evidence="10">
    <location>
        <begin position="238"/>
        <end position="259"/>
    </location>
</feature>
<evidence type="ECO:0000313" key="11">
    <source>
        <dbReference type="EMBL" id="OAO15491.1"/>
    </source>
</evidence>
<evidence type="ECO:0000256" key="5">
    <source>
        <dbReference type="ARBA" id="ARBA00023054"/>
    </source>
</evidence>
<dbReference type="InterPro" id="IPR004130">
    <property type="entry name" value="Gpn"/>
</dbReference>
<organism evidence="11 12">
    <name type="scientific">Blastocystis sp. subtype 1 (strain ATCC 50177 / NandII)</name>
    <dbReference type="NCBI Taxonomy" id="478820"/>
    <lineage>
        <taxon>Eukaryota</taxon>
        <taxon>Sar</taxon>
        <taxon>Stramenopiles</taxon>
        <taxon>Bigyra</taxon>
        <taxon>Opalozoa</taxon>
        <taxon>Opalinata</taxon>
        <taxon>Blastocystidae</taxon>
        <taxon>Blastocystis</taxon>
    </lineage>
</organism>
<dbReference type="Proteomes" id="UP000078348">
    <property type="component" value="Unassembled WGS sequence"/>
</dbReference>
<reference evidence="11 12" key="1">
    <citation type="submission" date="2016-05" db="EMBL/GenBank/DDBJ databases">
        <title>Nuclear genome of Blastocystis sp. subtype 1 NandII.</title>
        <authorList>
            <person name="Gentekaki E."/>
            <person name="Curtis B."/>
            <person name="Stairs C."/>
            <person name="Eme L."/>
            <person name="Herman E."/>
            <person name="Klimes V."/>
            <person name="Arias M.C."/>
            <person name="Elias M."/>
            <person name="Hilliou F."/>
            <person name="Klute M."/>
            <person name="Malik S.-B."/>
            <person name="Pightling A."/>
            <person name="Rachubinski R."/>
            <person name="Salas D."/>
            <person name="Schlacht A."/>
            <person name="Suga H."/>
            <person name="Archibald J."/>
            <person name="Ball S.G."/>
            <person name="Clark G."/>
            <person name="Dacks J."/>
            <person name="Van Der Giezen M."/>
            <person name="Tsaousis A."/>
            <person name="Roger A."/>
        </authorList>
    </citation>
    <scope>NUCLEOTIDE SEQUENCE [LARGE SCALE GENOMIC DNA]</scope>
    <source>
        <strain evidence="12">ATCC 50177 / NandII</strain>
    </source>
</reference>
<evidence type="ECO:0000256" key="4">
    <source>
        <dbReference type="ARBA" id="ARBA00022801"/>
    </source>
</evidence>
<dbReference type="GO" id="GO:0005525">
    <property type="term" value="F:GTP binding"/>
    <property type="evidence" value="ECO:0007669"/>
    <property type="project" value="UniProtKB-KW"/>
</dbReference>
<dbReference type="Pfam" id="PF03029">
    <property type="entry name" value="ATP_bind_1"/>
    <property type="match status" value="1"/>
</dbReference>
<dbReference type="STRING" id="478820.A0A196SGP9"/>
<keyword evidence="6 9" id="KW-0342">GTP-binding</keyword>
<dbReference type="EMBL" id="LXWW01000139">
    <property type="protein sequence ID" value="OAO15491.1"/>
    <property type="molecule type" value="Genomic_DNA"/>
</dbReference>
<dbReference type="GO" id="GO:0003924">
    <property type="term" value="F:GTPase activity"/>
    <property type="evidence" value="ECO:0007669"/>
    <property type="project" value="InterPro"/>
</dbReference>
<dbReference type="FunFam" id="3.40.50.300:FF:000888">
    <property type="entry name" value="GPN-loop GTPase 1"/>
    <property type="match status" value="1"/>
</dbReference>
<evidence type="ECO:0000256" key="8">
    <source>
        <dbReference type="ARBA" id="ARBA00055682"/>
    </source>
</evidence>
<dbReference type="CDD" id="cd17870">
    <property type="entry name" value="GPN1"/>
    <property type="match status" value="1"/>
</dbReference>
<comment type="similarity">
    <text evidence="1 9">Belongs to the GPN-loop GTPase family.</text>
</comment>
<dbReference type="InterPro" id="IPR030230">
    <property type="entry name" value="Gpn1/Npa3/XAB1"/>
</dbReference>
<dbReference type="PANTHER" id="PTHR21231:SF8">
    <property type="entry name" value="GPN-LOOP GTPASE 1"/>
    <property type="match status" value="1"/>
</dbReference>
<evidence type="ECO:0000256" key="7">
    <source>
        <dbReference type="ARBA" id="ARBA00023242"/>
    </source>
</evidence>
<comment type="function">
    <text evidence="8 9">Small GTPase required for proper nuclear import of RNA polymerase II (RNAPII). May act at an RNAP assembly step prior to nuclear import.</text>
</comment>
<dbReference type="PANTHER" id="PTHR21231">
    <property type="entry name" value="XPA-BINDING PROTEIN 1-RELATED"/>
    <property type="match status" value="1"/>
</dbReference>
<comment type="caution">
    <text evidence="11">The sequence shown here is derived from an EMBL/GenBank/DDBJ whole genome shotgun (WGS) entry which is preliminary data.</text>
</comment>
<proteinExistence type="inferred from homology"/>
<dbReference type="AlphaFoldDB" id="A0A196SGP9"/>
<feature type="region of interest" description="Disordered" evidence="10">
    <location>
        <begin position="238"/>
        <end position="282"/>
    </location>
</feature>
<protein>
    <recommendedName>
        <fullName evidence="9">GPN-loop GTPase</fullName>
        <ecNumber evidence="9">3.6.5.-</ecNumber>
    </recommendedName>
</protein>
<evidence type="ECO:0000256" key="10">
    <source>
        <dbReference type="SAM" id="MobiDB-lite"/>
    </source>
</evidence>
<keyword evidence="4 9" id="KW-0378">Hydrolase</keyword>
<evidence type="ECO:0000256" key="3">
    <source>
        <dbReference type="ARBA" id="ARBA00022741"/>
    </source>
</evidence>